<dbReference type="InterPro" id="IPR011011">
    <property type="entry name" value="Znf_FYVE_PHD"/>
</dbReference>
<keyword evidence="8 12" id="KW-0863">Zinc-finger</keyword>
<feature type="region of interest" description="Disordered" evidence="13">
    <location>
        <begin position="99"/>
        <end position="130"/>
    </location>
</feature>
<dbReference type="InterPro" id="IPR019787">
    <property type="entry name" value="Znf_PHD-finger"/>
</dbReference>
<feature type="region of interest" description="Disordered" evidence="13">
    <location>
        <begin position="1588"/>
        <end position="1626"/>
    </location>
</feature>
<feature type="domain" description="SET" evidence="15">
    <location>
        <begin position="233"/>
        <end position="348"/>
    </location>
</feature>
<feature type="compositionally biased region" description="Polar residues" evidence="13">
    <location>
        <begin position="573"/>
        <end position="591"/>
    </location>
</feature>
<keyword evidence="5" id="KW-0808">Transferase</keyword>
<dbReference type="SMART" id="SM00570">
    <property type="entry name" value="AWS"/>
    <property type="match status" value="1"/>
</dbReference>
<feature type="region of interest" description="Disordered" evidence="13">
    <location>
        <begin position="789"/>
        <end position="872"/>
    </location>
</feature>
<evidence type="ECO:0000256" key="3">
    <source>
        <dbReference type="ARBA" id="ARBA00022454"/>
    </source>
</evidence>
<dbReference type="InterPro" id="IPR006560">
    <property type="entry name" value="AWS_dom"/>
</dbReference>
<evidence type="ECO:0000256" key="13">
    <source>
        <dbReference type="SAM" id="MobiDB-lite"/>
    </source>
</evidence>
<keyword evidence="4" id="KW-0489">Methyltransferase</keyword>
<feature type="region of interest" description="Disordered" evidence="13">
    <location>
        <begin position="1355"/>
        <end position="1412"/>
    </location>
</feature>
<gene>
    <name evidence="18" type="ORF">NSK_000397</name>
</gene>
<dbReference type="Gene3D" id="2.170.270.10">
    <property type="entry name" value="SET domain"/>
    <property type="match status" value="1"/>
</dbReference>
<dbReference type="GO" id="GO:0005634">
    <property type="term" value="C:nucleus"/>
    <property type="evidence" value="ECO:0007669"/>
    <property type="project" value="UniProtKB-SubCell"/>
</dbReference>
<feature type="compositionally biased region" description="Basic and acidic residues" evidence="13">
    <location>
        <begin position="1360"/>
        <end position="1373"/>
    </location>
</feature>
<dbReference type="SMART" id="SM00249">
    <property type="entry name" value="PHD"/>
    <property type="match status" value="2"/>
</dbReference>
<feature type="compositionally biased region" description="Polar residues" evidence="13">
    <location>
        <begin position="1477"/>
        <end position="1489"/>
    </location>
</feature>
<dbReference type="OrthoDB" id="126198at2759"/>
<keyword evidence="7" id="KW-0479">Metal-binding</keyword>
<evidence type="ECO:0000256" key="11">
    <source>
        <dbReference type="ARBA" id="ARBA00023242"/>
    </source>
</evidence>
<accession>A0A4D9DD50</accession>
<evidence type="ECO:0000313" key="18">
    <source>
        <dbReference type="EMBL" id="TFJ88043.1"/>
    </source>
</evidence>
<dbReference type="GO" id="GO:0005694">
    <property type="term" value="C:chromosome"/>
    <property type="evidence" value="ECO:0007669"/>
    <property type="project" value="UniProtKB-SubCell"/>
</dbReference>
<evidence type="ECO:0000256" key="8">
    <source>
        <dbReference type="ARBA" id="ARBA00022771"/>
    </source>
</evidence>
<feature type="region of interest" description="Disordered" evidence="13">
    <location>
        <begin position="1477"/>
        <end position="1519"/>
    </location>
</feature>
<sequence length="1626" mass="177614">MHGDTSGSFDIVTAEISSLTTDDSRTCTVDAMESSSTHLDAKGVRVARSTESVDRDARAQRCGGRMRKPTQRWEPEESRYDPVFVAQRKRAKKLSLQQLKKQGKLGKATRKAKTRTADSPTSHSLAFSPLPCPAMPPAEFDLPEEWIRLVQSEPPPKYRLLRQNLYSHPSLRPRTAGREDEVPLCSCRPDAGGCDHRCMNRQLFMECPVGRCPSLRDGELYCENMVIQQGQFPATEVFRTQGRGWALRTREEVEKGTLLIEYRGEVVTMEEAQTRMRSMSAGQDYYFAALEGELVLDAGPMGSEARFANHSCAPNCVLQKWRAGGEAHILLVAARRMGAGEEVTYNYQVDTLAGMFGQQACRCGAKNCSGLIGKRPEGKGEDWEGWKERAAACLAMRAPSLEAVEALVQEGEEGVELEVLQDKLRAARGWQRRWRALLGGWLEGDEGARAGAEEGQEEEEVEGEKRQVEPAGGVDTSVAACTGLVSRRRPKHGPGPASSRGVGPPPRETPTSRPLIDLEALAELVGSVPKDIRFKEATEARQLLNRAKQARARLRTVRETALQEADAGPTATVPKTQAGGASQATPETSQAPPGVEQGMEDGGAPASPPSPCPLVVDCSLGARAGSPREAATLPSLPSLPSHRRFPPSLPPVSDHPTGARMEQWAPRSLSMREALLLLRSAGECLPVPTEGIGEVVHLLLQAEAWARQACRRLGLHVDGKGGKDVGEEREKRKGGTVGEVSRLVKKLQAAYEGREGLTEDGGEEEMEFRYLDALEGGLADMVEMIMSREESQQGRRRGGEGGKEVGGQGARARGANGLGSEGPLGDKGKGMDIEREEVELAGGLESMGEPESTEALPGTGGGPEGREGRRGRGTRYALLVSSTQRVARSTQKKKYGLQEKHGVLAEARARAVAASGSTSPSSSASEEPLRCFCRLPETESKMRTLVNCDRCQEWYHPHCANFPVKALKDMKSGYLCPGCRHEDGLPSELACPPLQGGRGGGKGEGGKRKATLKDVEESLAQADKLAVYHFDALPFLKFVSEAAGKWRDRARRALGLLTAEKEKNTEAGREEEERSEGDASLQELARAFHGRHRGWSYEERLRIEARVLRCVAGLLSEARVLELSVDEDLTRQLKTFLWRLIAPLCLPQGRWLDGCAGQGTEGAFDGADQASQRRSRVPMGLLGGVVEEGERLGLTHAPVLQRLRRVRDEVMVWLYTAATLPFADLLPTSASATLRAATSTAGSSLPGTEASVGAGTELCLDIGKAPPAHAYIDLQAEWGYARAQAAGLRWIQAGKEGRENQGGWALEWMGAVGTEADQFCLCRGPERGRMVECEGCQEWFHFECVGYRPRLRGTKNVTGEGKDGGKGKGEKAQKPLQGHKNSRSKPMKMEKGKRGMGKTGDGGRGKTRKREAEGEEEGFKCIGCSEVEGVPYKHQWETPFMRQYVELRDNQGAWWSEGRSGQEEFDAPVTSVDVSNVTEESSSGRMSTSEMKHQKEDVEANRERCPSRISSSRAQPSHHFQDQGTFFREPARVFDQHQYANPPTPSPFPYTLLPSTLADSLLQPRLPHSMELPTKSTVHLLAQLERTKSVRETDTSAPASSTFQAPLMDMQPPKQTVVRLDERTQA</sequence>
<comment type="subcellular location">
    <subcellularLocation>
        <location evidence="2">Chromosome</location>
    </subcellularLocation>
    <subcellularLocation>
        <location evidence="1">Nucleus</location>
    </subcellularLocation>
</comment>
<proteinExistence type="predicted"/>
<feature type="compositionally biased region" description="Basic and acidic residues" evidence="13">
    <location>
        <begin position="789"/>
        <end position="803"/>
    </location>
</feature>
<feature type="region of interest" description="Disordered" evidence="13">
    <location>
        <begin position="446"/>
        <end position="513"/>
    </location>
</feature>
<evidence type="ECO:0000259" key="15">
    <source>
        <dbReference type="PROSITE" id="PS50280"/>
    </source>
</evidence>
<dbReference type="InterPro" id="IPR003616">
    <property type="entry name" value="Post-SET_dom"/>
</dbReference>
<evidence type="ECO:0000256" key="6">
    <source>
        <dbReference type="ARBA" id="ARBA00022691"/>
    </source>
</evidence>
<keyword evidence="10" id="KW-0156">Chromatin regulator</keyword>
<keyword evidence="6" id="KW-0949">S-adenosyl-L-methionine</keyword>
<dbReference type="SUPFAM" id="SSF57903">
    <property type="entry name" value="FYVE/PHD zinc finger"/>
    <property type="match status" value="2"/>
</dbReference>
<feature type="compositionally biased region" description="Basic residues" evidence="13">
    <location>
        <begin position="101"/>
        <end position="114"/>
    </location>
</feature>
<dbReference type="PROSITE" id="PS51215">
    <property type="entry name" value="AWS"/>
    <property type="match status" value="1"/>
</dbReference>
<feature type="compositionally biased region" description="Polar residues" evidence="13">
    <location>
        <begin position="1595"/>
        <end position="1604"/>
    </location>
</feature>
<dbReference type="InterPro" id="IPR001965">
    <property type="entry name" value="Znf_PHD"/>
</dbReference>
<dbReference type="InterPro" id="IPR050777">
    <property type="entry name" value="SET2_Histone-Lys_MeTrsfase"/>
</dbReference>
<dbReference type="PROSITE" id="PS50868">
    <property type="entry name" value="POST_SET"/>
    <property type="match status" value="1"/>
</dbReference>
<dbReference type="Pfam" id="PF00856">
    <property type="entry name" value="SET"/>
    <property type="match status" value="1"/>
</dbReference>
<dbReference type="InterPro" id="IPR001214">
    <property type="entry name" value="SET_dom"/>
</dbReference>
<dbReference type="InterPro" id="IPR019786">
    <property type="entry name" value="Zinc_finger_PHD-type_CS"/>
</dbReference>
<evidence type="ECO:0008006" key="20">
    <source>
        <dbReference type="Google" id="ProtNLM"/>
    </source>
</evidence>
<feature type="region of interest" description="Disordered" evidence="13">
    <location>
        <begin position="40"/>
        <end position="75"/>
    </location>
</feature>
<organism evidence="18 19">
    <name type="scientific">Nannochloropsis salina CCMP1776</name>
    <dbReference type="NCBI Taxonomy" id="1027361"/>
    <lineage>
        <taxon>Eukaryota</taxon>
        <taxon>Sar</taxon>
        <taxon>Stramenopiles</taxon>
        <taxon>Ochrophyta</taxon>
        <taxon>Eustigmatophyceae</taxon>
        <taxon>Eustigmatales</taxon>
        <taxon>Monodopsidaceae</taxon>
        <taxon>Microchloropsis</taxon>
        <taxon>Microchloropsis salina</taxon>
    </lineage>
</organism>
<evidence type="ECO:0000256" key="1">
    <source>
        <dbReference type="ARBA" id="ARBA00004123"/>
    </source>
</evidence>
<evidence type="ECO:0000256" key="4">
    <source>
        <dbReference type="ARBA" id="ARBA00022603"/>
    </source>
</evidence>
<dbReference type="GO" id="GO:0042054">
    <property type="term" value="F:histone methyltransferase activity"/>
    <property type="evidence" value="ECO:0007669"/>
    <property type="project" value="InterPro"/>
</dbReference>
<dbReference type="PROSITE" id="PS01359">
    <property type="entry name" value="ZF_PHD_1"/>
    <property type="match status" value="1"/>
</dbReference>
<evidence type="ECO:0000256" key="7">
    <source>
        <dbReference type="ARBA" id="ARBA00022723"/>
    </source>
</evidence>
<dbReference type="GO" id="GO:0008270">
    <property type="term" value="F:zinc ion binding"/>
    <property type="evidence" value="ECO:0007669"/>
    <property type="project" value="UniProtKB-KW"/>
</dbReference>
<evidence type="ECO:0000259" key="17">
    <source>
        <dbReference type="PROSITE" id="PS51215"/>
    </source>
</evidence>
<keyword evidence="3" id="KW-0158">Chromosome</keyword>
<dbReference type="PROSITE" id="PS50016">
    <property type="entry name" value="ZF_PHD_2"/>
    <property type="match status" value="1"/>
</dbReference>
<reference evidence="18 19" key="1">
    <citation type="submission" date="2019-01" db="EMBL/GenBank/DDBJ databases">
        <title>Nuclear Genome Assembly of the Microalgal Biofuel strain Nannochloropsis salina CCMP1776.</title>
        <authorList>
            <person name="Hovde B."/>
        </authorList>
    </citation>
    <scope>NUCLEOTIDE SEQUENCE [LARGE SCALE GENOMIC DNA]</scope>
    <source>
        <strain evidence="18 19">CCMP1776</strain>
    </source>
</reference>
<dbReference type="GO" id="GO:0032259">
    <property type="term" value="P:methylation"/>
    <property type="evidence" value="ECO:0007669"/>
    <property type="project" value="UniProtKB-KW"/>
</dbReference>
<feature type="region of interest" description="Disordered" evidence="13">
    <location>
        <begin position="626"/>
        <end position="659"/>
    </location>
</feature>
<dbReference type="EMBL" id="SDOX01000002">
    <property type="protein sequence ID" value="TFJ88043.1"/>
    <property type="molecule type" value="Genomic_DNA"/>
</dbReference>
<feature type="compositionally biased region" description="Basic and acidic residues" evidence="13">
    <location>
        <begin position="824"/>
        <end position="833"/>
    </location>
</feature>
<feature type="compositionally biased region" description="Basic and acidic residues" evidence="13">
    <location>
        <begin position="1490"/>
        <end position="1506"/>
    </location>
</feature>
<keyword evidence="9" id="KW-0862">Zinc</keyword>
<evidence type="ECO:0000256" key="9">
    <source>
        <dbReference type="ARBA" id="ARBA00022833"/>
    </source>
</evidence>
<evidence type="ECO:0000256" key="2">
    <source>
        <dbReference type="ARBA" id="ARBA00004286"/>
    </source>
</evidence>
<dbReference type="PANTHER" id="PTHR22884">
    <property type="entry name" value="SET DOMAIN PROTEINS"/>
    <property type="match status" value="1"/>
</dbReference>
<dbReference type="Gene3D" id="3.30.40.10">
    <property type="entry name" value="Zinc/RING finger domain, C3HC4 (zinc finger)"/>
    <property type="match status" value="2"/>
</dbReference>
<evidence type="ECO:0000259" key="14">
    <source>
        <dbReference type="PROSITE" id="PS50016"/>
    </source>
</evidence>
<evidence type="ECO:0000259" key="16">
    <source>
        <dbReference type="PROSITE" id="PS50868"/>
    </source>
</evidence>
<dbReference type="Pfam" id="PF00628">
    <property type="entry name" value="PHD"/>
    <property type="match status" value="2"/>
</dbReference>
<dbReference type="SMART" id="SM00317">
    <property type="entry name" value="SET"/>
    <property type="match status" value="1"/>
</dbReference>
<feature type="domain" description="PHD-type" evidence="14">
    <location>
        <begin position="928"/>
        <end position="982"/>
    </location>
</feature>
<feature type="domain" description="Post-SET" evidence="16">
    <location>
        <begin position="357"/>
        <end position="373"/>
    </location>
</feature>
<evidence type="ECO:0000256" key="5">
    <source>
        <dbReference type="ARBA" id="ARBA00022679"/>
    </source>
</evidence>
<keyword evidence="19" id="KW-1185">Reference proteome</keyword>
<evidence type="ECO:0000256" key="12">
    <source>
        <dbReference type="PROSITE-ProRule" id="PRU00146"/>
    </source>
</evidence>
<name>A0A4D9DD50_9STRA</name>
<feature type="region of interest" description="Disordered" evidence="13">
    <location>
        <begin position="555"/>
        <end position="611"/>
    </location>
</feature>
<protein>
    <recommendedName>
        <fullName evidence="20">Histone-lysine N-methyltransferase</fullName>
    </recommendedName>
</protein>
<comment type="caution">
    <text evidence="18">The sequence shown here is derived from an EMBL/GenBank/DDBJ whole genome shotgun (WGS) entry which is preliminary data.</text>
</comment>
<dbReference type="Proteomes" id="UP000355283">
    <property type="component" value="Unassembled WGS sequence"/>
</dbReference>
<dbReference type="SUPFAM" id="SSF82199">
    <property type="entry name" value="SET domain"/>
    <property type="match status" value="1"/>
</dbReference>
<feature type="domain" description="AWS" evidence="17">
    <location>
        <begin position="180"/>
        <end position="231"/>
    </location>
</feature>
<dbReference type="PROSITE" id="PS50280">
    <property type="entry name" value="SET"/>
    <property type="match status" value="1"/>
</dbReference>
<evidence type="ECO:0000313" key="19">
    <source>
        <dbReference type="Proteomes" id="UP000355283"/>
    </source>
</evidence>
<dbReference type="InterPro" id="IPR013083">
    <property type="entry name" value="Znf_RING/FYVE/PHD"/>
</dbReference>
<evidence type="ECO:0000256" key="10">
    <source>
        <dbReference type="ARBA" id="ARBA00022853"/>
    </source>
</evidence>
<dbReference type="InterPro" id="IPR046341">
    <property type="entry name" value="SET_dom_sf"/>
</dbReference>
<keyword evidence="11" id="KW-0539">Nucleus</keyword>